<protein>
    <recommendedName>
        <fullName evidence="3">Restriction endonuclease</fullName>
    </recommendedName>
</protein>
<keyword evidence="2" id="KW-1185">Reference proteome</keyword>
<dbReference type="AlphaFoldDB" id="N1WEY7"/>
<dbReference type="RefSeq" id="WP_002997196.1">
    <property type="nucleotide sequence ID" value="NZ_AOHC02000017.1"/>
</dbReference>
<evidence type="ECO:0000313" key="2">
    <source>
        <dbReference type="Proteomes" id="UP000012313"/>
    </source>
</evidence>
<dbReference type="OrthoDB" id="1368792at2"/>
<organism evidence="1 2">
    <name type="scientific">Leptospira weilii serovar Ranarum str. ICFT</name>
    <dbReference type="NCBI Taxonomy" id="1218598"/>
    <lineage>
        <taxon>Bacteria</taxon>
        <taxon>Pseudomonadati</taxon>
        <taxon>Spirochaetota</taxon>
        <taxon>Spirochaetia</taxon>
        <taxon>Leptospirales</taxon>
        <taxon>Leptospiraceae</taxon>
        <taxon>Leptospira</taxon>
    </lineage>
</organism>
<dbReference type="InterPro" id="IPR054305">
    <property type="entry name" value="SwaI"/>
</dbReference>
<gene>
    <name evidence="1" type="ORF">LEP1GSC060_3740</name>
</gene>
<comment type="caution">
    <text evidence="1">The sequence shown here is derived from an EMBL/GenBank/DDBJ whole genome shotgun (WGS) entry which is preliminary data.</text>
</comment>
<dbReference type="Pfam" id="PF22081">
    <property type="entry name" value="SwaI-like"/>
    <property type="match status" value="1"/>
</dbReference>
<accession>N1WEY7</accession>
<proteinExistence type="predicted"/>
<reference evidence="1" key="1">
    <citation type="submission" date="2013-03" db="EMBL/GenBank/DDBJ databases">
        <authorList>
            <person name="Harkins D.M."/>
            <person name="Durkin A.S."/>
            <person name="Brinkac L.M."/>
            <person name="Haft D.H."/>
            <person name="Selengut J.D."/>
            <person name="Sanka R."/>
            <person name="DePew J."/>
            <person name="Purushe J."/>
            <person name="Hartskeerl R.A."/>
            <person name="Ahmed A."/>
            <person name="van der Linden H."/>
            <person name="Goris M.G.A."/>
            <person name="Vinetz J.M."/>
            <person name="Sutton G.G."/>
            <person name="Nierman W.C."/>
            <person name="Fouts D.E."/>
        </authorList>
    </citation>
    <scope>NUCLEOTIDE SEQUENCE [LARGE SCALE GENOMIC DNA]</scope>
    <source>
        <strain evidence="1">ICFT</strain>
    </source>
</reference>
<name>N1WEY7_9LEPT</name>
<evidence type="ECO:0008006" key="3">
    <source>
        <dbReference type="Google" id="ProtNLM"/>
    </source>
</evidence>
<dbReference type="EMBL" id="AOHC02000017">
    <property type="protein sequence ID" value="EMY78811.1"/>
    <property type="molecule type" value="Genomic_DNA"/>
</dbReference>
<evidence type="ECO:0000313" key="1">
    <source>
        <dbReference type="EMBL" id="EMY78811.1"/>
    </source>
</evidence>
<dbReference type="Proteomes" id="UP000012313">
    <property type="component" value="Unassembled WGS sequence"/>
</dbReference>
<sequence length="233" mass="27364">MDIKKFEDKILTDIETVILEIIRNNRKIPIQAKSRAGAEISNFLENEFIKIAKKNKAITDAVSSPSGATKNPWDAKFTYKLKDREEIIWLDFKAFKVSGEDSNPDIGTPNKFFDLVRLGGFYLTFVYVYYEEFESGIQFTSNKSDKYTKVYFLKDIHHSFRRNPKNQLQVNISENPEYRTRTEFLHLLVKKIIESHKRQIDISNRELLKLSKEEFLQDLLKQNGESESIIRKL</sequence>